<dbReference type="GO" id="GO:0003677">
    <property type="term" value="F:DNA binding"/>
    <property type="evidence" value="ECO:0007669"/>
    <property type="project" value="InterPro"/>
</dbReference>
<dbReference type="SUPFAM" id="SSF47413">
    <property type="entry name" value="lambda repressor-like DNA-binding domains"/>
    <property type="match status" value="1"/>
</dbReference>
<dbReference type="SMART" id="SM00530">
    <property type="entry name" value="HTH_XRE"/>
    <property type="match status" value="1"/>
</dbReference>
<dbReference type="GeneID" id="74913943"/>
<dbReference type="EMBL" id="JOJZ01000024">
    <property type="protein sequence ID" value="KID41138.1"/>
    <property type="molecule type" value="Genomic_DNA"/>
</dbReference>
<dbReference type="Proteomes" id="UP000031397">
    <property type="component" value="Unassembled WGS sequence"/>
</dbReference>
<sequence>MFPERLRALRTGQKITLTDLATGLNTMFPTDKEHENTASQIGNWERGIRNPSYIEVKKLAEFFGVSMDYLSGRVDHEESDLSKLFISGKQLFFNGEAINNNDRYEIFQLINGYLHGKQNRGDDHENQQESLDLHY</sequence>
<evidence type="ECO:0000313" key="2">
    <source>
        <dbReference type="Proteomes" id="UP000031397"/>
    </source>
</evidence>
<organism evidence="1 2">
    <name type="scientific">Fructilactobacillus fructivorans</name>
    <dbReference type="NCBI Taxonomy" id="1614"/>
    <lineage>
        <taxon>Bacteria</taxon>
        <taxon>Bacillati</taxon>
        <taxon>Bacillota</taxon>
        <taxon>Bacilli</taxon>
        <taxon>Lactobacillales</taxon>
        <taxon>Lactobacillaceae</taxon>
        <taxon>Fructilactobacillus</taxon>
    </lineage>
</organism>
<comment type="caution">
    <text evidence="1">The sequence shown here is derived from an EMBL/GenBank/DDBJ whole genome shotgun (WGS) entry which is preliminary data.</text>
</comment>
<dbReference type="PATRIC" id="fig|1614.10.peg.676"/>
<accession>A0A0C1PZQ7</accession>
<proteinExistence type="predicted"/>
<dbReference type="AlphaFoldDB" id="A0A0C1PZQ7"/>
<gene>
    <name evidence="1" type="ORF">LfDm3_1284</name>
</gene>
<evidence type="ECO:0000313" key="1">
    <source>
        <dbReference type="EMBL" id="KID41138.1"/>
    </source>
</evidence>
<dbReference type="OrthoDB" id="8115576at2"/>
<name>A0A0C1PZQ7_9LACO</name>
<dbReference type="InterPro" id="IPR001387">
    <property type="entry name" value="Cro/C1-type_HTH"/>
</dbReference>
<dbReference type="RefSeq" id="WP_010022974.1">
    <property type="nucleotide sequence ID" value="NZ_AZDS01000004.1"/>
</dbReference>
<dbReference type="Gene3D" id="1.10.260.40">
    <property type="entry name" value="lambda repressor-like DNA-binding domains"/>
    <property type="match status" value="1"/>
</dbReference>
<protein>
    <submittedName>
        <fullName evidence="1">Transcriptional regulator, xre family</fullName>
    </submittedName>
</protein>
<reference evidence="1 2" key="1">
    <citation type="submission" date="2014-06" db="EMBL/GenBank/DDBJ databases">
        <title>Functional and comparative genomic analyses of the Drosophila gut microbiota identify candidate symbiosis factors.</title>
        <authorList>
            <person name="Newell P.D."/>
            <person name="Chaston J.M."/>
            <person name="Douglas A.E."/>
        </authorList>
    </citation>
    <scope>NUCLEOTIDE SEQUENCE [LARGE SCALE GENOMIC DNA]</scope>
    <source>
        <strain evidence="1 2">DmCS_002</strain>
    </source>
</reference>
<dbReference type="STRING" id="1614.IV37_GL001153"/>
<keyword evidence="2" id="KW-1185">Reference proteome</keyword>
<dbReference type="CDD" id="cd00093">
    <property type="entry name" value="HTH_XRE"/>
    <property type="match status" value="1"/>
</dbReference>
<dbReference type="PROSITE" id="PS50943">
    <property type="entry name" value="HTH_CROC1"/>
    <property type="match status" value="1"/>
</dbReference>
<dbReference type="InterPro" id="IPR010982">
    <property type="entry name" value="Lambda_DNA-bd_dom_sf"/>
</dbReference>
<dbReference type="Pfam" id="PF01381">
    <property type="entry name" value="HTH_3"/>
    <property type="match status" value="1"/>
</dbReference>